<dbReference type="PROSITE" id="PS50404">
    <property type="entry name" value="GST_NTER"/>
    <property type="match status" value="1"/>
</dbReference>
<dbReference type="RefSeq" id="WP_092746574.1">
    <property type="nucleotide sequence ID" value="NZ_FMYL01000001.1"/>
</dbReference>
<feature type="domain" description="GST N-terminal" evidence="1">
    <location>
        <begin position="1"/>
        <end position="79"/>
    </location>
</feature>
<keyword evidence="3" id="KW-1185">Reference proteome</keyword>
<accession>A0A1G6GKF7</accession>
<dbReference type="GO" id="GO:0016034">
    <property type="term" value="F:maleylacetoacetate isomerase activity"/>
    <property type="evidence" value="ECO:0007669"/>
    <property type="project" value="TreeGrafter"/>
</dbReference>
<dbReference type="InterPro" id="IPR036282">
    <property type="entry name" value="Glutathione-S-Trfase_C_sf"/>
</dbReference>
<dbReference type="OrthoDB" id="9799538at2"/>
<dbReference type="STRING" id="1219383.SAMN05421733_101317"/>
<proteinExistence type="predicted"/>
<dbReference type="AlphaFoldDB" id="A0A1G6GKF7"/>
<dbReference type="InterPro" id="IPR036249">
    <property type="entry name" value="Thioredoxin-like_sf"/>
</dbReference>
<dbReference type="Gene3D" id="3.40.30.10">
    <property type="entry name" value="Glutaredoxin"/>
    <property type="match status" value="1"/>
</dbReference>
<dbReference type="PANTHER" id="PTHR42673">
    <property type="entry name" value="MALEYLACETOACETATE ISOMERASE"/>
    <property type="match status" value="1"/>
</dbReference>
<dbReference type="GO" id="GO:0006559">
    <property type="term" value="P:L-phenylalanine catabolic process"/>
    <property type="evidence" value="ECO:0007669"/>
    <property type="project" value="TreeGrafter"/>
</dbReference>
<sequence>MEIYVGTLSSWSIRALICLKLANIKYTSHLIDLNGPNKSLYLNENHHTGRVPFLKDNDVFVYDSLSILEYLQEITGSLWPISIQDRAIARSLCSEMHAGFFHLRSSCPYTLDKQNTVDIFDELNLEIHRVNQIFELAKNPFMFDKPSAVDAFYSVLAFRLFSYGIKLSDEAAIYQNHLLNWSLFKEAQKEMIYFEK</sequence>
<reference evidence="3" key="1">
    <citation type="submission" date="2016-09" db="EMBL/GenBank/DDBJ databases">
        <authorList>
            <person name="Varghese N."/>
            <person name="Submissions S."/>
        </authorList>
    </citation>
    <scope>NUCLEOTIDE SEQUENCE [LARGE SCALE GENOMIC DNA]</scope>
    <source>
        <strain evidence="3">ANC 4422</strain>
    </source>
</reference>
<dbReference type="PANTHER" id="PTHR42673:SF4">
    <property type="entry name" value="MALEYLACETOACETATE ISOMERASE"/>
    <property type="match status" value="1"/>
</dbReference>
<organism evidence="2 3">
    <name type="scientific">Acinetobacter boissieri</name>
    <dbReference type="NCBI Taxonomy" id="1219383"/>
    <lineage>
        <taxon>Bacteria</taxon>
        <taxon>Pseudomonadati</taxon>
        <taxon>Pseudomonadota</taxon>
        <taxon>Gammaproteobacteria</taxon>
        <taxon>Moraxellales</taxon>
        <taxon>Moraxellaceae</taxon>
        <taxon>Acinetobacter</taxon>
    </lineage>
</organism>
<dbReference type="Gene3D" id="1.20.1050.10">
    <property type="match status" value="1"/>
</dbReference>
<dbReference type="GO" id="GO:0006749">
    <property type="term" value="P:glutathione metabolic process"/>
    <property type="evidence" value="ECO:0007669"/>
    <property type="project" value="TreeGrafter"/>
</dbReference>
<dbReference type="SUPFAM" id="SSF47616">
    <property type="entry name" value="GST C-terminal domain-like"/>
    <property type="match status" value="1"/>
</dbReference>
<gene>
    <name evidence="2" type="ORF">SAMN05421733_101317</name>
</gene>
<name>A0A1G6GKF7_9GAMM</name>
<dbReference type="CDD" id="cd00570">
    <property type="entry name" value="GST_N_family"/>
    <property type="match status" value="1"/>
</dbReference>
<protein>
    <submittedName>
        <fullName evidence="2">Glutathione S-transferase</fullName>
    </submittedName>
</protein>
<evidence type="ECO:0000259" key="1">
    <source>
        <dbReference type="PROSITE" id="PS50404"/>
    </source>
</evidence>
<dbReference type="GO" id="GO:0004364">
    <property type="term" value="F:glutathione transferase activity"/>
    <property type="evidence" value="ECO:0007669"/>
    <property type="project" value="TreeGrafter"/>
</dbReference>
<dbReference type="EMBL" id="FMYL01000001">
    <property type="protein sequence ID" value="SDB82389.1"/>
    <property type="molecule type" value="Genomic_DNA"/>
</dbReference>
<dbReference type="InterPro" id="IPR004045">
    <property type="entry name" value="Glutathione_S-Trfase_N"/>
</dbReference>
<evidence type="ECO:0000313" key="2">
    <source>
        <dbReference type="EMBL" id="SDB82389.1"/>
    </source>
</evidence>
<dbReference type="Pfam" id="PF13409">
    <property type="entry name" value="GST_N_2"/>
    <property type="match status" value="1"/>
</dbReference>
<evidence type="ECO:0000313" key="3">
    <source>
        <dbReference type="Proteomes" id="UP000242501"/>
    </source>
</evidence>
<dbReference type="Proteomes" id="UP000242501">
    <property type="component" value="Unassembled WGS sequence"/>
</dbReference>
<dbReference type="SUPFAM" id="SSF52833">
    <property type="entry name" value="Thioredoxin-like"/>
    <property type="match status" value="1"/>
</dbReference>
<keyword evidence="2" id="KW-0808">Transferase</keyword>